<feature type="compositionally biased region" description="Basic and acidic residues" evidence="1">
    <location>
        <begin position="167"/>
        <end position="183"/>
    </location>
</feature>
<comment type="caution">
    <text evidence="2">The sequence shown here is derived from an EMBL/GenBank/DDBJ whole genome shotgun (WGS) entry which is preliminary data.</text>
</comment>
<evidence type="ECO:0000256" key="1">
    <source>
        <dbReference type="SAM" id="MobiDB-lite"/>
    </source>
</evidence>
<dbReference type="EMBL" id="BTGU01000224">
    <property type="protein sequence ID" value="GMN65293.1"/>
    <property type="molecule type" value="Genomic_DNA"/>
</dbReference>
<feature type="region of interest" description="Disordered" evidence="1">
    <location>
        <begin position="145"/>
        <end position="199"/>
    </location>
</feature>
<organism evidence="2 3">
    <name type="scientific">Ficus carica</name>
    <name type="common">Common fig</name>
    <dbReference type="NCBI Taxonomy" id="3494"/>
    <lineage>
        <taxon>Eukaryota</taxon>
        <taxon>Viridiplantae</taxon>
        <taxon>Streptophyta</taxon>
        <taxon>Embryophyta</taxon>
        <taxon>Tracheophyta</taxon>
        <taxon>Spermatophyta</taxon>
        <taxon>Magnoliopsida</taxon>
        <taxon>eudicotyledons</taxon>
        <taxon>Gunneridae</taxon>
        <taxon>Pentapetalae</taxon>
        <taxon>rosids</taxon>
        <taxon>fabids</taxon>
        <taxon>Rosales</taxon>
        <taxon>Moraceae</taxon>
        <taxon>Ficeae</taxon>
        <taxon>Ficus</taxon>
    </lineage>
</organism>
<feature type="compositionally biased region" description="Polar residues" evidence="1">
    <location>
        <begin position="184"/>
        <end position="199"/>
    </location>
</feature>
<evidence type="ECO:0000313" key="2">
    <source>
        <dbReference type="EMBL" id="GMN65293.1"/>
    </source>
</evidence>
<evidence type="ECO:0000313" key="3">
    <source>
        <dbReference type="Proteomes" id="UP001187192"/>
    </source>
</evidence>
<feature type="compositionally biased region" description="Polar residues" evidence="1">
    <location>
        <begin position="146"/>
        <end position="157"/>
    </location>
</feature>
<accession>A0AA88E118</accession>
<dbReference type="AlphaFoldDB" id="A0AA88E118"/>
<gene>
    <name evidence="2" type="ORF">TIFTF001_034352</name>
</gene>
<sequence length="199" mass="22937">MKNRGKPPRPHRYLSRDEYFDNASTTSQFLHPEGDLREHLKARQIERFKMPHMALYEGKTDPDDHIEIYIGHMNLYGIPEAIQFASMEDLTDREVLMGALSSIRHDIPFREDLNRNSAYSYQEFLKCARGFINTEETGRLAHNEALQVNNPPNNNADLSLRRHNNKRGRDDNNNADNAAEKGQNKSSNPQEDLTSMLSP</sequence>
<keyword evidence="3" id="KW-1185">Reference proteome</keyword>
<protein>
    <submittedName>
        <fullName evidence="2">Uncharacterized protein</fullName>
    </submittedName>
</protein>
<proteinExistence type="predicted"/>
<reference evidence="2" key="1">
    <citation type="submission" date="2023-07" db="EMBL/GenBank/DDBJ databases">
        <title>draft genome sequence of fig (Ficus carica).</title>
        <authorList>
            <person name="Takahashi T."/>
            <person name="Nishimura K."/>
        </authorList>
    </citation>
    <scope>NUCLEOTIDE SEQUENCE</scope>
</reference>
<dbReference type="Proteomes" id="UP001187192">
    <property type="component" value="Unassembled WGS sequence"/>
</dbReference>
<name>A0AA88E118_FICCA</name>